<proteinExistence type="predicted"/>
<dbReference type="GO" id="GO:0016787">
    <property type="term" value="F:hydrolase activity"/>
    <property type="evidence" value="ECO:0007669"/>
    <property type="project" value="UniProtKB-KW"/>
</dbReference>
<gene>
    <name evidence="3" type="ORF">D6851_02200</name>
</gene>
<sequence>MTPDLRTRIEAFGSDLSPTMMQGTQALFAASFTGFSALTQTRRDLSYGPDERHRLDIVRQEETQSAPVLVYIHGGGFVMGDKRSPEGLPFYDNVSDFAARNGMIGVTVTYRLAPDHRWPAGPEDMATLIAWLQSNIARYGGDPAKIYLMGQSAGAVHVASYVAQPRFHQPSGPGLAGALLISCIYDIAAADANPFHKAYYGDDTAAYPACSTTDGLIESKVPVLATVSEFDVTDFQKQAASYVAAYAEQQQRFPRMHWLAGHNHLSPVLEIGSPNSTLEPIISNFVAQTANQGE</sequence>
<name>A0A420ERJ2_9SPHN</name>
<dbReference type="InterPro" id="IPR013094">
    <property type="entry name" value="AB_hydrolase_3"/>
</dbReference>
<reference evidence="3 4" key="1">
    <citation type="submission" date="2018-09" db="EMBL/GenBank/DDBJ databases">
        <title>Altererythrobacter spongiae sp. nov., isolated from a marine sponge.</title>
        <authorList>
            <person name="Zhuang L."/>
            <person name="Luo L."/>
        </authorList>
    </citation>
    <scope>NUCLEOTIDE SEQUENCE [LARGE SCALE GENOMIC DNA]</scope>
    <source>
        <strain evidence="3 4">HN-Y73</strain>
    </source>
</reference>
<evidence type="ECO:0000313" key="3">
    <source>
        <dbReference type="EMBL" id="RKF23308.1"/>
    </source>
</evidence>
<feature type="domain" description="Alpha/beta hydrolase fold-3" evidence="2">
    <location>
        <begin position="69"/>
        <end position="196"/>
    </location>
</feature>
<accession>A0A420ERJ2</accession>
<dbReference type="PANTHER" id="PTHR48081">
    <property type="entry name" value="AB HYDROLASE SUPERFAMILY PROTEIN C4A8.06C"/>
    <property type="match status" value="1"/>
</dbReference>
<dbReference type="InterPro" id="IPR029058">
    <property type="entry name" value="AB_hydrolase_fold"/>
</dbReference>
<evidence type="ECO:0000313" key="4">
    <source>
        <dbReference type="Proteomes" id="UP000284395"/>
    </source>
</evidence>
<dbReference type="InterPro" id="IPR050300">
    <property type="entry name" value="GDXG_lipolytic_enzyme"/>
</dbReference>
<dbReference type="RefSeq" id="WP_120323212.1">
    <property type="nucleotide sequence ID" value="NZ_RAPF01000001.1"/>
</dbReference>
<dbReference type="AlphaFoldDB" id="A0A420ERJ2"/>
<evidence type="ECO:0000256" key="1">
    <source>
        <dbReference type="ARBA" id="ARBA00022801"/>
    </source>
</evidence>
<dbReference type="Proteomes" id="UP000284395">
    <property type="component" value="Unassembled WGS sequence"/>
</dbReference>
<keyword evidence="4" id="KW-1185">Reference proteome</keyword>
<comment type="caution">
    <text evidence="3">The sequence shown here is derived from an EMBL/GenBank/DDBJ whole genome shotgun (WGS) entry which is preliminary data.</text>
</comment>
<dbReference type="EMBL" id="RAPF01000001">
    <property type="protein sequence ID" value="RKF23308.1"/>
    <property type="molecule type" value="Genomic_DNA"/>
</dbReference>
<dbReference type="Pfam" id="PF07859">
    <property type="entry name" value="Abhydrolase_3"/>
    <property type="match status" value="1"/>
</dbReference>
<dbReference type="SUPFAM" id="SSF53474">
    <property type="entry name" value="alpha/beta-Hydrolases"/>
    <property type="match status" value="1"/>
</dbReference>
<dbReference type="OrthoDB" id="9771666at2"/>
<dbReference type="Gene3D" id="3.40.50.1820">
    <property type="entry name" value="alpha/beta hydrolase"/>
    <property type="match status" value="1"/>
</dbReference>
<protein>
    <submittedName>
        <fullName evidence="3">Alpha/beta hydrolase</fullName>
    </submittedName>
</protein>
<evidence type="ECO:0000259" key="2">
    <source>
        <dbReference type="Pfam" id="PF07859"/>
    </source>
</evidence>
<organism evidence="3 4">
    <name type="scientific">Altericroceibacterium spongiae</name>
    <dbReference type="NCBI Taxonomy" id="2320269"/>
    <lineage>
        <taxon>Bacteria</taxon>
        <taxon>Pseudomonadati</taxon>
        <taxon>Pseudomonadota</taxon>
        <taxon>Alphaproteobacteria</taxon>
        <taxon>Sphingomonadales</taxon>
        <taxon>Erythrobacteraceae</taxon>
        <taxon>Altericroceibacterium</taxon>
    </lineage>
</organism>
<keyword evidence="1 3" id="KW-0378">Hydrolase</keyword>